<keyword evidence="1" id="KW-0732">Signal</keyword>
<evidence type="ECO:0008006" key="3">
    <source>
        <dbReference type="Google" id="ProtNLM"/>
    </source>
</evidence>
<reference evidence="2" key="2">
    <citation type="submission" date="2025-08" db="UniProtKB">
        <authorList>
            <consortium name="RefSeq"/>
        </authorList>
    </citation>
    <scope>IDENTIFICATION</scope>
</reference>
<proteinExistence type="predicted"/>
<dbReference type="AlphaFoldDB" id="A0AAJ8BS75"/>
<evidence type="ECO:0000256" key="1">
    <source>
        <dbReference type="SAM" id="SignalP"/>
    </source>
</evidence>
<dbReference type="VEuPathDB" id="FungiDB:An09g02200"/>
<organism evidence="2">
    <name type="scientific">Aspergillus niger</name>
    <dbReference type="NCBI Taxonomy" id="5061"/>
    <lineage>
        <taxon>Eukaryota</taxon>
        <taxon>Fungi</taxon>
        <taxon>Dikarya</taxon>
        <taxon>Ascomycota</taxon>
        <taxon>Pezizomycotina</taxon>
        <taxon>Eurotiomycetes</taxon>
        <taxon>Eurotiomycetidae</taxon>
        <taxon>Eurotiales</taxon>
        <taxon>Aspergillaceae</taxon>
        <taxon>Aspergillus</taxon>
        <taxon>Aspergillus subgen. Circumdati</taxon>
    </lineage>
</organism>
<dbReference type="GeneID" id="84591971"/>
<name>A0AAJ8BS75_ASPNG</name>
<dbReference type="KEGG" id="ang:An09g02200"/>
<accession>A0AAJ8BS75</accession>
<feature type="signal peptide" evidence="1">
    <location>
        <begin position="1"/>
        <end position="18"/>
    </location>
</feature>
<gene>
    <name evidence="2" type="ORF">An09g02200</name>
</gene>
<reference evidence="2" key="1">
    <citation type="submission" date="2025-02" db="EMBL/GenBank/DDBJ databases">
        <authorList>
            <consortium name="NCBI Genome Project"/>
        </authorList>
    </citation>
    <scope>NUCLEOTIDE SEQUENCE</scope>
</reference>
<protein>
    <recommendedName>
        <fullName evidence="3">Secreted protein</fullName>
    </recommendedName>
</protein>
<evidence type="ECO:0000313" key="2">
    <source>
        <dbReference type="RefSeq" id="XP_059601320.1"/>
    </source>
</evidence>
<feature type="chain" id="PRO_5044893624" description="Secreted protein" evidence="1">
    <location>
        <begin position="19"/>
        <end position="85"/>
    </location>
</feature>
<dbReference type="RefSeq" id="XP_059601320.1">
    <property type="nucleotide sequence ID" value="XM_059749645.1"/>
</dbReference>
<sequence length="85" mass="9716">MVHLLVGFLLGWLPLAYLRAVYQTFPPSIEYRSGQGVHLVICSVSFPNTLLYSRKFNHAIKKTDPRQFGYTKIETGMPYVSAYDC</sequence>